<feature type="domain" description="Bacterial bifunctional deaminase-reductase C-terminal" evidence="1">
    <location>
        <begin position="52"/>
        <end position="144"/>
    </location>
</feature>
<dbReference type="SUPFAM" id="SSF53597">
    <property type="entry name" value="Dihydrofolate reductase-like"/>
    <property type="match status" value="1"/>
</dbReference>
<organism evidence="2 3">
    <name type="scientific">Solicola gregarius</name>
    <dbReference type="NCBI Taxonomy" id="2908642"/>
    <lineage>
        <taxon>Bacteria</taxon>
        <taxon>Bacillati</taxon>
        <taxon>Actinomycetota</taxon>
        <taxon>Actinomycetes</taxon>
        <taxon>Propionibacteriales</taxon>
        <taxon>Nocardioidaceae</taxon>
        <taxon>Solicola</taxon>
    </lineage>
</organism>
<evidence type="ECO:0000313" key="2">
    <source>
        <dbReference type="EMBL" id="UYM07270.1"/>
    </source>
</evidence>
<name>A0AA46TL46_9ACTN</name>
<dbReference type="Gene3D" id="3.40.430.10">
    <property type="entry name" value="Dihydrofolate Reductase, subunit A"/>
    <property type="match status" value="1"/>
</dbReference>
<dbReference type="AlphaFoldDB" id="A0AA46TL46"/>
<evidence type="ECO:0000259" key="1">
    <source>
        <dbReference type="Pfam" id="PF01872"/>
    </source>
</evidence>
<protein>
    <submittedName>
        <fullName evidence="2">Dihydrofolate reductase family protein</fullName>
    </submittedName>
</protein>
<dbReference type="Pfam" id="PF01872">
    <property type="entry name" value="RibD_C"/>
    <property type="match status" value="1"/>
</dbReference>
<dbReference type="InterPro" id="IPR002734">
    <property type="entry name" value="RibDG_C"/>
</dbReference>
<dbReference type="EMBL" id="CP094970">
    <property type="protein sequence ID" value="UYM07270.1"/>
    <property type="molecule type" value="Genomic_DNA"/>
</dbReference>
<reference evidence="2" key="1">
    <citation type="submission" date="2022-01" db="EMBL/GenBank/DDBJ databases">
        <title>Nocardioidaceae gen. sp. A5X3R13.</title>
        <authorList>
            <person name="Lopez Marin M.A."/>
            <person name="Uhlik O."/>
        </authorList>
    </citation>
    <scope>NUCLEOTIDE SEQUENCE</scope>
    <source>
        <strain evidence="2">A5X3R13</strain>
    </source>
</reference>
<dbReference type="GO" id="GO:0009231">
    <property type="term" value="P:riboflavin biosynthetic process"/>
    <property type="evidence" value="ECO:0007669"/>
    <property type="project" value="InterPro"/>
</dbReference>
<evidence type="ECO:0000313" key="3">
    <source>
        <dbReference type="Proteomes" id="UP001164390"/>
    </source>
</evidence>
<gene>
    <name evidence="2" type="ORF">L0C25_09400</name>
</gene>
<dbReference type="KEGG" id="sgrg:L0C25_09400"/>
<proteinExistence type="predicted"/>
<dbReference type="RefSeq" id="WP_271636230.1">
    <property type="nucleotide sequence ID" value="NZ_CP094970.1"/>
</dbReference>
<dbReference type="PANTHER" id="PTHR38011">
    <property type="entry name" value="DIHYDROFOLATE REDUCTASE FAMILY PROTEIN (AFU_ORTHOLOGUE AFUA_8G06820)"/>
    <property type="match status" value="1"/>
</dbReference>
<accession>A0AA46TL46</accession>
<sequence>MFAAEQPAADEIWEQFFAGVGAMACGSTTYEWLVEHENLLDNPAHWQEMHGDRKMWVFTHRELPVVPGADLRFVRDDVATVHAEMVSAAGDRNVWIIGGGDLVGQFDDVGLLDEMILGVAPVTLGAGAPVLPRRIERRLQLTEARSSGGFAFLTYAVSRRSEV</sequence>
<dbReference type="PANTHER" id="PTHR38011:SF11">
    <property type="entry name" value="2,5-DIAMINO-6-RIBOSYLAMINO-4(3H)-PYRIMIDINONE 5'-PHOSPHATE REDUCTASE"/>
    <property type="match status" value="1"/>
</dbReference>
<dbReference type="InterPro" id="IPR050765">
    <property type="entry name" value="Riboflavin_Biosynth_HTPR"/>
</dbReference>
<dbReference type="Proteomes" id="UP001164390">
    <property type="component" value="Chromosome"/>
</dbReference>
<dbReference type="GO" id="GO:0008703">
    <property type="term" value="F:5-amino-6-(5-phosphoribosylamino)uracil reductase activity"/>
    <property type="evidence" value="ECO:0007669"/>
    <property type="project" value="InterPro"/>
</dbReference>
<keyword evidence="3" id="KW-1185">Reference proteome</keyword>
<dbReference type="InterPro" id="IPR024072">
    <property type="entry name" value="DHFR-like_dom_sf"/>
</dbReference>